<accession>A0A198AII3</accession>
<dbReference type="STRING" id="1850517.A8708_29630"/>
<dbReference type="PANTHER" id="PTHR43479">
    <property type="entry name" value="ACREF/ENVCD OPERON REPRESSOR-RELATED"/>
    <property type="match status" value="1"/>
</dbReference>
<keyword evidence="1 2" id="KW-0238">DNA-binding</keyword>
<organism evidence="4 5">
    <name type="scientific">Paenibacillus oryzisoli</name>
    <dbReference type="NCBI Taxonomy" id="1850517"/>
    <lineage>
        <taxon>Bacteria</taxon>
        <taxon>Bacillati</taxon>
        <taxon>Bacillota</taxon>
        <taxon>Bacilli</taxon>
        <taxon>Bacillales</taxon>
        <taxon>Paenibacillaceae</taxon>
        <taxon>Paenibacillus</taxon>
    </lineage>
</organism>
<reference evidence="4 5" key="1">
    <citation type="submission" date="2016-05" db="EMBL/GenBank/DDBJ databases">
        <title>Paenibacillus sp. 1ZS3-15 nov., isolated from the rhizosphere soil.</title>
        <authorList>
            <person name="Zhang X.X."/>
            <person name="Zhang J."/>
        </authorList>
    </citation>
    <scope>NUCLEOTIDE SEQUENCE [LARGE SCALE GENOMIC DNA]</scope>
    <source>
        <strain evidence="4 5">1ZS3-15</strain>
    </source>
</reference>
<dbReference type="GO" id="GO:0003677">
    <property type="term" value="F:DNA binding"/>
    <property type="evidence" value="ECO:0007669"/>
    <property type="project" value="UniProtKB-UniRule"/>
</dbReference>
<dbReference type="InterPro" id="IPR036271">
    <property type="entry name" value="Tet_transcr_reg_TetR-rel_C_sf"/>
</dbReference>
<comment type="caution">
    <text evidence="4">The sequence shown here is derived from an EMBL/GenBank/DDBJ whole genome shotgun (WGS) entry which is preliminary data.</text>
</comment>
<dbReference type="Gene3D" id="1.10.357.10">
    <property type="entry name" value="Tetracycline Repressor, domain 2"/>
    <property type="match status" value="1"/>
</dbReference>
<dbReference type="SUPFAM" id="SSF48498">
    <property type="entry name" value="Tetracyclin repressor-like, C-terminal domain"/>
    <property type="match status" value="1"/>
</dbReference>
<gene>
    <name evidence="4" type="ORF">A8708_29630</name>
</gene>
<sequence length="198" mass="22627">MKNEERREITTRKLLEATIHLLKLKSCHAITMKDIMDQSSLSKGAIFHYVNSKDEIFAMVLHERLEETNAKFIRETEHATKTFDGPMQRISQNLIALEDPHEITNKVLKYLLGKEEDPTVAGVLQHFYERSVSFAKNWITLGQVHRVILANIDPEQTAEMFVLLSLGLRVRSSFASTTAQFSTEVSTFMSTILKSQSQ</sequence>
<dbReference type="InterPro" id="IPR050624">
    <property type="entry name" value="HTH-type_Tx_Regulator"/>
</dbReference>
<dbReference type="InterPro" id="IPR009057">
    <property type="entry name" value="Homeodomain-like_sf"/>
</dbReference>
<dbReference type="PROSITE" id="PS50977">
    <property type="entry name" value="HTH_TETR_2"/>
    <property type="match status" value="1"/>
</dbReference>
<evidence type="ECO:0000256" key="2">
    <source>
        <dbReference type="PROSITE-ProRule" id="PRU00335"/>
    </source>
</evidence>
<proteinExistence type="predicted"/>
<feature type="domain" description="HTH tetR-type" evidence="3">
    <location>
        <begin position="8"/>
        <end position="68"/>
    </location>
</feature>
<keyword evidence="5" id="KW-1185">Reference proteome</keyword>
<dbReference type="Pfam" id="PF00440">
    <property type="entry name" value="TetR_N"/>
    <property type="match status" value="1"/>
</dbReference>
<dbReference type="SUPFAM" id="SSF46689">
    <property type="entry name" value="Homeodomain-like"/>
    <property type="match status" value="1"/>
</dbReference>
<dbReference type="Proteomes" id="UP000078454">
    <property type="component" value="Unassembled WGS sequence"/>
</dbReference>
<evidence type="ECO:0000313" key="5">
    <source>
        <dbReference type="Proteomes" id="UP000078454"/>
    </source>
</evidence>
<dbReference type="InterPro" id="IPR001647">
    <property type="entry name" value="HTH_TetR"/>
</dbReference>
<evidence type="ECO:0000259" key="3">
    <source>
        <dbReference type="PROSITE" id="PS50977"/>
    </source>
</evidence>
<protein>
    <submittedName>
        <fullName evidence="4">TetR family transcriptional regulator</fullName>
    </submittedName>
</protein>
<evidence type="ECO:0000313" key="4">
    <source>
        <dbReference type="EMBL" id="OAS21057.1"/>
    </source>
</evidence>
<dbReference type="PANTHER" id="PTHR43479:SF11">
    <property type="entry name" value="ACREF_ENVCD OPERON REPRESSOR-RELATED"/>
    <property type="match status" value="1"/>
</dbReference>
<evidence type="ECO:0000256" key="1">
    <source>
        <dbReference type="ARBA" id="ARBA00023125"/>
    </source>
</evidence>
<dbReference type="RefSeq" id="WP_068662635.1">
    <property type="nucleotide sequence ID" value="NZ_LYPB01000049.1"/>
</dbReference>
<name>A0A198AII3_9BACL</name>
<feature type="DNA-binding region" description="H-T-H motif" evidence="2">
    <location>
        <begin position="31"/>
        <end position="50"/>
    </location>
</feature>
<dbReference type="OrthoDB" id="9814703at2"/>
<dbReference type="EMBL" id="LYPB01000049">
    <property type="protein sequence ID" value="OAS21057.1"/>
    <property type="molecule type" value="Genomic_DNA"/>
</dbReference>
<dbReference type="AlphaFoldDB" id="A0A198AII3"/>